<evidence type="ECO:0000313" key="2">
    <source>
        <dbReference type="EMBL" id="SBS93233.1"/>
    </source>
</evidence>
<proteinExistence type="predicted"/>
<feature type="region of interest" description="Disordered" evidence="1">
    <location>
        <begin position="211"/>
        <end position="350"/>
    </location>
</feature>
<feature type="compositionally biased region" description="Low complexity" evidence="1">
    <location>
        <begin position="248"/>
        <end position="261"/>
    </location>
</feature>
<evidence type="ECO:0000256" key="1">
    <source>
        <dbReference type="SAM" id="MobiDB-lite"/>
    </source>
</evidence>
<sequence>MSKKLENKKSGKRSWINIFGKKGNDIDEFEDTNVSKGEKQNDDDDDQNYDETGFVINHIDFNLFCMKNKETSDDINKNSNCDSDLNEENVERIDEKTLSFIGKTYDMLKARKFNFNDLKKVENSQYFEKIIWSKYNMYDNLYTLSNNNVFFLNDNVEDNKLHLLYIKHILSLIVLICYKYEEKGKHEIWDQIIYNKIDEFEKLVEVEKNGHLGEDANEIKEPIPSTGPTQPPEQPKNNKHETSSAPASESSQIQSQDSTQSPEPTLENGQGCSDIPPKSPLDGIENQERGSYNIKYGQESKGIEPVNQGDDKGNHGDSKNDIENNTSTQVKEGEKKKLEREKMRIDQKIQ</sequence>
<dbReference type="Proteomes" id="UP000078560">
    <property type="component" value="Unassembled WGS sequence"/>
</dbReference>
<organism evidence="2 3">
    <name type="scientific">Plasmodium ovale curtisi</name>
    <dbReference type="NCBI Taxonomy" id="864141"/>
    <lineage>
        <taxon>Eukaryota</taxon>
        <taxon>Sar</taxon>
        <taxon>Alveolata</taxon>
        <taxon>Apicomplexa</taxon>
        <taxon>Aconoidasida</taxon>
        <taxon>Haemosporida</taxon>
        <taxon>Plasmodiidae</taxon>
        <taxon>Plasmodium</taxon>
        <taxon>Plasmodium (Plasmodium)</taxon>
    </lineage>
</organism>
<gene>
    <name evidence="2" type="ORF">POVCU2_0079820</name>
</gene>
<reference evidence="3" key="1">
    <citation type="submission" date="2016-05" db="EMBL/GenBank/DDBJ databases">
        <authorList>
            <person name="Naeem Raeece"/>
        </authorList>
    </citation>
    <scope>NUCLEOTIDE SEQUENCE [LARGE SCALE GENOMIC DNA]</scope>
</reference>
<protein>
    <submittedName>
        <fullName evidence="2">Uncharacterized protein</fullName>
    </submittedName>
</protein>
<feature type="compositionally biased region" description="Basic and acidic residues" evidence="1">
    <location>
        <begin position="331"/>
        <end position="350"/>
    </location>
</feature>
<feature type="compositionally biased region" description="Basic and acidic residues" evidence="1">
    <location>
        <begin position="309"/>
        <end position="322"/>
    </location>
</feature>
<evidence type="ECO:0000313" key="3">
    <source>
        <dbReference type="Proteomes" id="UP000078560"/>
    </source>
</evidence>
<name>A0A1A8WPI5_PLAOA</name>
<dbReference type="AlphaFoldDB" id="A0A1A8WPI5"/>
<feature type="region of interest" description="Disordered" evidence="1">
    <location>
        <begin position="25"/>
        <end position="48"/>
    </location>
</feature>
<accession>A0A1A8WPI5</accession>
<feature type="compositionally biased region" description="Basic and acidic residues" evidence="1">
    <location>
        <begin position="211"/>
        <end position="221"/>
    </location>
</feature>
<dbReference type="EMBL" id="FLQU01001486">
    <property type="protein sequence ID" value="SBS93233.1"/>
    <property type="molecule type" value="Genomic_DNA"/>
</dbReference>